<dbReference type="KEGG" id="lck:HN018_15450"/>
<feature type="domain" description="Pyridoxamine 5'-phosphate oxidase Alr4036 family FMN-binding" evidence="1">
    <location>
        <begin position="16"/>
        <end position="99"/>
    </location>
</feature>
<evidence type="ECO:0000259" key="1">
    <source>
        <dbReference type="Pfam" id="PF12766"/>
    </source>
</evidence>
<dbReference type="SUPFAM" id="SSF50475">
    <property type="entry name" value="FMN-binding split barrel"/>
    <property type="match status" value="1"/>
</dbReference>
<dbReference type="GO" id="GO:0010181">
    <property type="term" value="F:FMN binding"/>
    <property type="evidence" value="ECO:0007669"/>
    <property type="project" value="InterPro"/>
</dbReference>
<dbReference type="InterPro" id="IPR024624">
    <property type="entry name" value="Pyridox_Oxase_Alr4036_FMN-bd"/>
</dbReference>
<evidence type="ECO:0000313" key="3">
    <source>
        <dbReference type="Proteomes" id="UP000500767"/>
    </source>
</evidence>
<proteinExistence type="predicted"/>
<accession>A0A6M8HRY8</accession>
<dbReference type="PANTHER" id="PTHR28243">
    <property type="entry name" value="AGL049CP"/>
    <property type="match status" value="1"/>
</dbReference>
<evidence type="ECO:0000313" key="2">
    <source>
        <dbReference type="EMBL" id="QKE91254.1"/>
    </source>
</evidence>
<dbReference type="AlphaFoldDB" id="A0A6M8HRY8"/>
<dbReference type="PANTHER" id="PTHR28243:SF1">
    <property type="entry name" value="PYRIDOXAMINE 5'-PHOSPHATE OXIDASE ALR4036 FAMILY FMN-BINDING DOMAIN-CONTAINING PROTEIN"/>
    <property type="match status" value="1"/>
</dbReference>
<name>A0A6M8HRY8_9PROT</name>
<reference evidence="2 3" key="1">
    <citation type="journal article" date="2014" name="World J. Microbiol. Biotechnol.">
        <title>Biodiversity and physiological characteristics of Antarctic and Arctic lichens-associated bacteria.</title>
        <authorList>
            <person name="Lee Y.M."/>
            <person name="Kim E.H."/>
            <person name="Lee H.K."/>
            <person name="Hong S.G."/>
        </authorList>
    </citation>
    <scope>NUCLEOTIDE SEQUENCE [LARGE SCALE GENOMIC DNA]</scope>
    <source>
        <strain evidence="2 3">PAMC 26569</strain>
    </source>
</reference>
<protein>
    <recommendedName>
        <fullName evidence="1">Pyridoxamine 5'-phosphate oxidase Alr4036 family FMN-binding domain-containing protein</fullName>
    </recommendedName>
</protein>
<sequence length="189" mass="20757">MQTSALEFIEAGLVALERSVRDHDGELRNIQLATLSPDLHPGLRTLVLRSFERSPPCAEMHSDTRADKVRDIAQAGQVTLLAWSGAEHLQLRLEGTARLHCDDEIARRRWDTLSPNARNTYGHVAIPGTPIADPDEQAHLPPDEQFRQFTVILVSLATIDVLRLGPGGQQTRASGRFTASGITAAWISP</sequence>
<dbReference type="EMBL" id="CP053708">
    <property type="protein sequence ID" value="QKE91254.1"/>
    <property type="molecule type" value="Genomic_DNA"/>
</dbReference>
<dbReference type="Pfam" id="PF12766">
    <property type="entry name" value="Pyridox_oxase_2"/>
    <property type="match status" value="1"/>
</dbReference>
<organism evidence="2 3">
    <name type="scientific">Lichenicola cladoniae</name>
    <dbReference type="NCBI Taxonomy" id="1484109"/>
    <lineage>
        <taxon>Bacteria</taxon>
        <taxon>Pseudomonadati</taxon>
        <taxon>Pseudomonadota</taxon>
        <taxon>Alphaproteobacteria</taxon>
        <taxon>Acetobacterales</taxon>
        <taxon>Acetobacteraceae</taxon>
        <taxon>Lichenicola</taxon>
    </lineage>
</organism>
<keyword evidence="3" id="KW-1185">Reference proteome</keyword>
<gene>
    <name evidence="2" type="ORF">HN018_15450</name>
</gene>
<dbReference type="InterPro" id="IPR012349">
    <property type="entry name" value="Split_barrel_FMN-bd"/>
</dbReference>
<dbReference type="Proteomes" id="UP000500767">
    <property type="component" value="Chromosome"/>
</dbReference>
<dbReference type="Gene3D" id="2.30.110.10">
    <property type="entry name" value="Electron Transport, Fmn-binding Protein, Chain A"/>
    <property type="match status" value="1"/>
</dbReference>
<dbReference type="RefSeq" id="WP_171833222.1">
    <property type="nucleotide sequence ID" value="NZ_CP053708.1"/>
</dbReference>